<name>A0A653N547_BACMY</name>
<evidence type="ECO:0000259" key="1">
    <source>
        <dbReference type="PROSITE" id="PS51910"/>
    </source>
</evidence>
<gene>
    <name evidence="2" type="ORF">BACI71_100202</name>
</gene>
<evidence type="ECO:0000313" key="2">
    <source>
        <dbReference type="EMBL" id="VXB12527.1"/>
    </source>
</evidence>
<dbReference type="EMBL" id="CABWMC010000002">
    <property type="protein sequence ID" value="VXB12527.1"/>
    <property type="molecule type" value="Genomic_DNA"/>
</dbReference>
<dbReference type="PROSITE" id="PS51910">
    <property type="entry name" value="GH18_2"/>
    <property type="match status" value="1"/>
</dbReference>
<organism evidence="2 3">
    <name type="scientific">Bacillus mycoides</name>
    <dbReference type="NCBI Taxonomy" id="1405"/>
    <lineage>
        <taxon>Bacteria</taxon>
        <taxon>Bacillati</taxon>
        <taxon>Bacillota</taxon>
        <taxon>Bacilli</taxon>
        <taxon>Bacillales</taxon>
        <taxon>Bacillaceae</taxon>
        <taxon>Bacillus</taxon>
        <taxon>Bacillus cereus group</taxon>
    </lineage>
</organism>
<evidence type="ECO:0000313" key="3">
    <source>
        <dbReference type="Proteomes" id="UP000437562"/>
    </source>
</evidence>
<protein>
    <recommendedName>
        <fullName evidence="1">GH18 domain-containing protein</fullName>
    </recommendedName>
</protein>
<proteinExistence type="predicted"/>
<dbReference type="Proteomes" id="UP000437562">
    <property type="component" value="Unassembled WGS sequence"/>
</dbReference>
<dbReference type="GO" id="GO:0005975">
    <property type="term" value="P:carbohydrate metabolic process"/>
    <property type="evidence" value="ECO:0007669"/>
    <property type="project" value="InterPro"/>
</dbReference>
<dbReference type="InterPro" id="IPR017853">
    <property type="entry name" value="GH"/>
</dbReference>
<accession>A0A653N547</accession>
<dbReference type="InterPro" id="IPR001223">
    <property type="entry name" value="Glyco_hydro18_cat"/>
</dbReference>
<dbReference type="AlphaFoldDB" id="A0A653N547"/>
<reference evidence="2 3" key="1">
    <citation type="submission" date="2019-10" db="EMBL/GenBank/DDBJ databases">
        <authorList>
            <person name="Karimi E."/>
        </authorList>
    </citation>
    <scope>NUCLEOTIDE SEQUENCE [LARGE SCALE GENOMIC DNA]</scope>
    <source>
        <strain evidence="2">Bacillus sp. 71</strain>
    </source>
</reference>
<sequence length="41" mass="4327">MYGTDAEFKSDIAYLKSKGKKVVLSIGGQNGVVLLPDNAAK</sequence>
<feature type="domain" description="GH18" evidence="1">
    <location>
        <begin position="1"/>
        <end position="41"/>
    </location>
</feature>
<dbReference type="Gene3D" id="3.20.20.80">
    <property type="entry name" value="Glycosidases"/>
    <property type="match status" value="1"/>
</dbReference>
<dbReference type="SUPFAM" id="SSF51445">
    <property type="entry name" value="(Trans)glycosidases"/>
    <property type="match status" value="1"/>
</dbReference>